<dbReference type="EMBL" id="ANHZ02000004">
    <property type="protein sequence ID" value="EME37336.1"/>
    <property type="molecule type" value="Genomic_DNA"/>
</dbReference>
<protein>
    <recommendedName>
        <fullName evidence="2">protein-tyrosine-phosphatase</fullName>
        <ecNumber evidence="2">3.1.3.48</ecNumber>
    </recommendedName>
</protein>
<accession>M2XE02</accession>
<dbReference type="SMART" id="SM00226">
    <property type="entry name" value="LMWPc"/>
    <property type="match status" value="1"/>
</dbReference>
<dbReference type="Gene3D" id="3.40.50.2300">
    <property type="match status" value="1"/>
</dbReference>
<dbReference type="Proteomes" id="UP000009877">
    <property type="component" value="Unassembled WGS sequence"/>
</dbReference>
<keyword evidence="8" id="KW-1185">Reference proteome</keyword>
<evidence type="ECO:0000256" key="2">
    <source>
        <dbReference type="ARBA" id="ARBA00013064"/>
    </source>
</evidence>
<dbReference type="EC" id="3.1.3.48" evidence="2"/>
<evidence type="ECO:0000256" key="4">
    <source>
        <dbReference type="ARBA" id="ARBA00022912"/>
    </source>
</evidence>
<organism evidence="7 8">
    <name type="scientific">Kocuria palustris PEL</name>
    <dbReference type="NCBI Taxonomy" id="1236550"/>
    <lineage>
        <taxon>Bacteria</taxon>
        <taxon>Bacillati</taxon>
        <taxon>Actinomycetota</taxon>
        <taxon>Actinomycetes</taxon>
        <taxon>Micrococcales</taxon>
        <taxon>Micrococcaceae</taxon>
        <taxon>Kocuria</taxon>
    </lineage>
</organism>
<dbReference type="SUPFAM" id="SSF52788">
    <property type="entry name" value="Phosphotyrosine protein phosphatases I"/>
    <property type="match status" value="1"/>
</dbReference>
<comment type="similarity">
    <text evidence="1">Belongs to the low molecular weight phosphotyrosine protein phosphatase family.</text>
</comment>
<feature type="active site" evidence="5">
    <location>
        <position position="14"/>
    </location>
</feature>
<dbReference type="CDD" id="cd16343">
    <property type="entry name" value="LMWPTP"/>
    <property type="match status" value="1"/>
</dbReference>
<evidence type="ECO:0000256" key="5">
    <source>
        <dbReference type="PIRSR" id="PIRSR617867-1"/>
    </source>
</evidence>
<keyword evidence="3" id="KW-0378">Hydrolase</keyword>
<evidence type="ECO:0000256" key="1">
    <source>
        <dbReference type="ARBA" id="ARBA00011063"/>
    </source>
</evidence>
<evidence type="ECO:0000259" key="6">
    <source>
        <dbReference type="SMART" id="SM00226"/>
    </source>
</evidence>
<evidence type="ECO:0000313" key="8">
    <source>
        <dbReference type="Proteomes" id="UP000009877"/>
    </source>
</evidence>
<dbReference type="AlphaFoldDB" id="M2XE02"/>
<evidence type="ECO:0000313" key="7">
    <source>
        <dbReference type="EMBL" id="EME37336.1"/>
    </source>
</evidence>
<dbReference type="GO" id="GO:0004725">
    <property type="term" value="F:protein tyrosine phosphatase activity"/>
    <property type="evidence" value="ECO:0007669"/>
    <property type="project" value="UniProtKB-EC"/>
</dbReference>
<dbReference type="Pfam" id="PF01451">
    <property type="entry name" value="LMWPc"/>
    <property type="match status" value="1"/>
</dbReference>
<feature type="active site" description="Proton donor" evidence="5">
    <location>
        <position position="130"/>
    </location>
</feature>
<reference evidence="7 8" key="1">
    <citation type="journal article" date="2014" name="Genome Announc.">
        <title>Draft Genome Sequence of Kocuria palustris PEL.</title>
        <authorList>
            <person name="Sharma G."/>
            <person name="Khatri I."/>
            <person name="Subramanian S."/>
        </authorList>
    </citation>
    <scope>NUCLEOTIDE SEQUENCE [LARGE SCALE GENOMIC DNA]</scope>
    <source>
        <strain evidence="7 8">PEL</strain>
    </source>
</reference>
<dbReference type="PANTHER" id="PTHR11717">
    <property type="entry name" value="LOW MOLECULAR WEIGHT PROTEIN TYROSINE PHOSPHATASE"/>
    <property type="match status" value="1"/>
</dbReference>
<dbReference type="STRING" id="71999.KPaMU14_10730"/>
<dbReference type="PRINTS" id="PR00719">
    <property type="entry name" value="LMWPTPASE"/>
</dbReference>
<proteinExistence type="inferred from homology"/>
<name>M2XE02_9MICC</name>
<dbReference type="PANTHER" id="PTHR11717:SF7">
    <property type="entry name" value="LOW MOLECULAR WEIGHT PHOSPHOTYROSINE PROTEIN PHOSPHATASE"/>
    <property type="match status" value="1"/>
</dbReference>
<feature type="domain" description="Phosphotyrosine protein phosphatase I" evidence="6">
    <location>
        <begin position="2"/>
        <end position="156"/>
    </location>
</feature>
<dbReference type="InterPro" id="IPR017867">
    <property type="entry name" value="Tyr_phospatase_low_mol_wt"/>
</dbReference>
<dbReference type="InterPro" id="IPR036196">
    <property type="entry name" value="Ptyr_pPase_sf"/>
</dbReference>
<dbReference type="RefSeq" id="WP_006213842.1">
    <property type="nucleotide sequence ID" value="NZ_ANHZ02000004.1"/>
</dbReference>
<dbReference type="InterPro" id="IPR023485">
    <property type="entry name" value="Ptyr_pPase"/>
</dbReference>
<gene>
    <name evidence="7" type="ORF">C884_01844</name>
</gene>
<sequence length="163" mass="17752">MYRIAVVCTGNICRSPMAELALERELDRAGLASSVAVDSGGISDEEHGNPVDPRAARVLEREGLDPSGHSARQVTLQWFEDHDLLLAMTPEHARALRAMAPEGAQDRVRLYRSFDPQATDLPESEQGVADPWYGGAEGFESTWEMVVDALPGIVEHAREQAGA</sequence>
<feature type="active site" description="Nucleophile" evidence="5">
    <location>
        <position position="8"/>
    </location>
</feature>
<evidence type="ECO:0000256" key="3">
    <source>
        <dbReference type="ARBA" id="ARBA00022801"/>
    </source>
</evidence>
<keyword evidence="4" id="KW-0904">Protein phosphatase</keyword>
<comment type="caution">
    <text evidence="7">The sequence shown here is derived from an EMBL/GenBank/DDBJ whole genome shotgun (WGS) entry which is preliminary data.</text>
</comment>
<dbReference type="InterPro" id="IPR050438">
    <property type="entry name" value="LMW_PTPase"/>
</dbReference>